<feature type="non-terminal residue" evidence="1">
    <location>
        <position position="84"/>
    </location>
</feature>
<protein>
    <submittedName>
        <fullName evidence="1">Uncharacterized protein</fullName>
    </submittedName>
</protein>
<organism evidence="1">
    <name type="scientific">marine sediment metagenome</name>
    <dbReference type="NCBI Taxonomy" id="412755"/>
    <lineage>
        <taxon>unclassified sequences</taxon>
        <taxon>metagenomes</taxon>
        <taxon>ecological metagenomes</taxon>
    </lineage>
</organism>
<name>A0A0F9JTU9_9ZZZZ</name>
<sequence length="84" mass="9380">MNNNLVEYTCPNCKHDWAILLGIYTPQRLISKSDKSDKDAYIHIIKDEDGNVVNLSSPDLSSVKCHIREEDASVNLFSGAEENG</sequence>
<dbReference type="EMBL" id="LAZR01015405">
    <property type="protein sequence ID" value="KKM13323.1"/>
    <property type="molecule type" value="Genomic_DNA"/>
</dbReference>
<comment type="caution">
    <text evidence="1">The sequence shown here is derived from an EMBL/GenBank/DDBJ whole genome shotgun (WGS) entry which is preliminary data.</text>
</comment>
<proteinExistence type="predicted"/>
<evidence type="ECO:0000313" key="1">
    <source>
        <dbReference type="EMBL" id="KKM13323.1"/>
    </source>
</evidence>
<gene>
    <name evidence="1" type="ORF">LCGC14_1717460</name>
</gene>
<dbReference type="AlphaFoldDB" id="A0A0F9JTU9"/>
<reference evidence="1" key="1">
    <citation type="journal article" date="2015" name="Nature">
        <title>Complex archaea that bridge the gap between prokaryotes and eukaryotes.</title>
        <authorList>
            <person name="Spang A."/>
            <person name="Saw J.H."/>
            <person name="Jorgensen S.L."/>
            <person name="Zaremba-Niedzwiedzka K."/>
            <person name="Martijn J."/>
            <person name="Lind A.E."/>
            <person name="van Eijk R."/>
            <person name="Schleper C."/>
            <person name="Guy L."/>
            <person name="Ettema T.J."/>
        </authorList>
    </citation>
    <scope>NUCLEOTIDE SEQUENCE</scope>
</reference>
<accession>A0A0F9JTU9</accession>